<keyword evidence="2" id="KW-0472">Membrane</keyword>
<feature type="transmembrane region" description="Helical" evidence="2">
    <location>
        <begin position="20"/>
        <end position="40"/>
    </location>
</feature>
<feature type="transmembrane region" description="Helical" evidence="2">
    <location>
        <begin position="105"/>
        <end position="131"/>
    </location>
</feature>
<evidence type="ECO:0000313" key="3">
    <source>
        <dbReference type="EMBL" id="KAL0565163.1"/>
    </source>
</evidence>
<keyword evidence="2" id="KW-0812">Transmembrane</keyword>
<evidence type="ECO:0000256" key="2">
    <source>
        <dbReference type="SAM" id="Phobius"/>
    </source>
</evidence>
<evidence type="ECO:0000256" key="1">
    <source>
        <dbReference type="SAM" id="MobiDB-lite"/>
    </source>
</evidence>
<protein>
    <submittedName>
        <fullName evidence="3">Uncharacterized protein</fullName>
    </submittedName>
</protein>
<comment type="caution">
    <text evidence="3">The sequence shown here is derived from an EMBL/GenBank/DDBJ whole genome shotgun (WGS) entry which is preliminary data.</text>
</comment>
<keyword evidence="2" id="KW-1133">Transmembrane helix</keyword>
<organism evidence="3 4">
    <name type="scientific">Marasmius crinis-equi</name>
    <dbReference type="NCBI Taxonomy" id="585013"/>
    <lineage>
        <taxon>Eukaryota</taxon>
        <taxon>Fungi</taxon>
        <taxon>Dikarya</taxon>
        <taxon>Basidiomycota</taxon>
        <taxon>Agaricomycotina</taxon>
        <taxon>Agaricomycetes</taxon>
        <taxon>Agaricomycetidae</taxon>
        <taxon>Agaricales</taxon>
        <taxon>Marasmiineae</taxon>
        <taxon>Marasmiaceae</taxon>
        <taxon>Marasmius</taxon>
    </lineage>
</organism>
<sequence length="214" mass="23056">MLIHRCFIIWNRRKAVLYPLTFLSIIINGLVLGSVIATIVGDTDPGPSTSQSLVHIAETVNFDSGIALAIFNLLLTLMTAGRIWRITSSARTHGGSSISVRRCKTIMGIIIESGILFPFTLLMSIIAQLVWVTKTSGLPIDPTVLSTQLAGLAPTLIIVRVARAGTRSVDSDRAGTDTGGLQFQMVSTLIYPDSDPEPNPNQESNVEQTPEKAV</sequence>
<feature type="region of interest" description="Disordered" evidence="1">
    <location>
        <begin position="192"/>
        <end position="214"/>
    </location>
</feature>
<keyword evidence="4" id="KW-1185">Reference proteome</keyword>
<name>A0ABR3EQJ2_9AGAR</name>
<feature type="transmembrane region" description="Helical" evidence="2">
    <location>
        <begin position="60"/>
        <end position="84"/>
    </location>
</feature>
<accession>A0ABR3EQJ2</accession>
<proteinExistence type="predicted"/>
<feature type="transmembrane region" description="Helical" evidence="2">
    <location>
        <begin position="143"/>
        <end position="162"/>
    </location>
</feature>
<gene>
    <name evidence="3" type="ORF">V5O48_016864</name>
</gene>
<evidence type="ECO:0000313" key="4">
    <source>
        <dbReference type="Proteomes" id="UP001465976"/>
    </source>
</evidence>
<reference evidence="3 4" key="1">
    <citation type="submission" date="2024-02" db="EMBL/GenBank/DDBJ databases">
        <title>A draft genome for the cacao thread blight pathogen Marasmius crinis-equi.</title>
        <authorList>
            <person name="Cohen S.P."/>
            <person name="Baruah I.K."/>
            <person name="Amoako-Attah I."/>
            <person name="Bukari Y."/>
            <person name="Meinhardt L.W."/>
            <person name="Bailey B.A."/>
        </authorList>
    </citation>
    <scope>NUCLEOTIDE SEQUENCE [LARGE SCALE GENOMIC DNA]</scope>
    <source>
        <strain evidence="3 4">GH-76</strain>
    </source>
</reference>
<dbReference type="Proteomes" id="UP001465976">
    <property type="component" value="Unassembled WGS sequence"/>
</dbReference>
<dbReference type="EMBL" id="JBAHYK010002388">
    <property type="protein sequence ID" value="KAL0565163.1"/>
    <property type="molecule type" value="Genomic_DNA"/>
</dbReference>